<feature type="compositionally biased region" description="Basic and acidic residues" evidence="1">
    <location>
        <begin position="1"/>
        <end position="28"/>
    </location>
</feature>
<sequence>METETKGEKKKREEGGAHPHYENQRRALGESTSSHRAKAPGSSRGETTGPDAMLVQSQPWTQRQGEPTMQRRARVSVTNLVNSVY</sequence>
<feature type="compositionally biased region" description="Polar residues" evidence="1">
    <location>
        <begin position="55"/>
        <end position="67"/>
    </location>
</feature>
<keyword evidence="3" id="KW-1185">Reference proteome</keyword>
<evidence type="ECO:0000313" key="2">
    <source>
        <dbReference type="EMBL" id="MEQ2242289.1"/>
    </source>
</evidence>
<protein>
    <submittedName>
        <fullName evidence="2">Uncharacterized protein</fullName>
    </submittedName>
</protein>
<feature type="region of interest" description="Disordered" evidence="1">
    <location>
        <begin position="1"/>
        <end position="73"/>
    </location>
</feature>
<evidence type="ECO:0000313" key="3">
    <source>
        <dbReference type="Proteomes" id="UP001482620"/>
    </source>
</evidence>
<evidence type="ECO:0000256" key="1">
    <source>
        <dbReference type="SAM" id="MobiDB-lite"/>
    </source>
</evidence>
<dbReference type="Proteomes" id="UP001482620">
    <property type="component" value="Unassembled WGS sequence"/>
</dbReference>
<proteinExistence type="predicted"/>
<accession>A0ABV0UBI2</accession>
<reference evidence="2 3" key="1">
    <citation type="submission" date="2021-06" db="EMBL/GenBank/DDBJ databases">
        <authorList>
            <person name="Palmer J.M."/>
        </authorList>
    </citation>
    <scope>NUCLEOTIDE SEQUENCE [LARGE SCALE GENOMIC DNA]</scope>
    <source>
        <strain evidence="3">if_2019</strain>
        <tissue evidence="2">Muscle</tissue>
    </source>
</reference>
<gene>
    <name evidence="2" type="ORF">ILYODFUR_034308</name>
</gene>
<organism evidence="2 3">
    <name type="scientific">Ilyodon furcidens</name>
    <name type="common">goldbreast splitfin</name>
    <dbReference type="NCBI Taxonomy" id="33524"/>
    <lineage>
        <taxon>Eukaryota</taxon>
        <taxon>Metazoa</taxon>
        <taxon>Chordata</taxon>
        <taxon>Craniata</taxon>
        <taxon>Vertebrata</taxon>
        <taxon>Euteleostomi</taxon>
        <taxon>Actinopterygii</taxon>
        <taxon>Neopterygii</taxon>
        <taxon>Teleostei</taxon>
        <taxon>Neoteleostei</taxon>
        <taxon>Acanthomorphata</taxon>
        <taxon>Ovalentaria</taxon>
        <taxon>Atherinomorphae</taxon>
        <taxon>Cyprinodontiformes</taxon>
        <taxon>Goodeidae</taxon>
        <taxon>Ilyodon</taxon>
    </lineage>
</organism>
<dbReference type="EMBL" id="JAHRIQ010064058">
    <property type="protein sequence ID" value="MEQ2242289.1"/>
    <property type="molecule type" value="Genomic_DNA"/>
</dbReference>
<name>A0ABV0UBI2_9TELE</name>
<comment type="caution">
    <text evidence="2">The sequence shown here is derived from an EMBL/GenBank/DDBJ whole genome shotgun (WGS) entry which is preliminary data.</text>
</comment>